<dbReference type="GO" id="GO:0015031">
    <property type="term" value="P:protein transport"/>
    <property type="evidence" value="ECO:0007669"/>
    <property type="project" value="UniProtKB-KW"/>
</dbReference>
<evidence type="ECO:0000256" key="1">
    <source>
        <dbReference type="ARBA" id="ARBA00004163"/>
    </source>
</evidence>
<keyword evidence="6" id="KW-0256">Endoplasmic reticulum</keyword>
<accession>A0A9J7DJM7</accession>
<keyword evidence="7" id="KW-0931">ER-Golgi transport</keyword>
<evidence type="ECO:0000256" key="7">
    <source>
        <dbReference type="ARBA" id="ARBA00022892"/>
    </source>
</evidence>
<dbReference type="GO" id="GO:0006890">
    <property type="term" value="P:retrograde vesicle-mediated transport, Golgi to endoplasmic reticulum"/>
    <property type="evidence" value="ECO:0007669"/>
    <property type="project" value="TreeGrafter"/>
</dbReference>
<dbReference type="PANTHER" id="PTHR13050">
    <property type="entry name" value="USE1-LIKE PROTEIN"/>
    <property type="match status" value="1"/>
</dbReference>
<evidence type="ECO:0000256" key="2">
    <source>
        <dbReference type="ARBA" id="ARBA00007891"/>
    </source>
</evidence>
<dbReference type="GO" id="GO:0005789">
    <property type="term" value="C:endoplasmic reticulum membrane"/>
    <property type="evidence" value="ECO:0007669"/>
    <property type="project" value="UniProtKB-SubCell"/>
</dbReference>
<organism evidence="13 14">
    <name type="scientific">Musca domestica</name>
    <name type="common">House fly</name>
    <dbReference type="NCBI Taxonomy" id="7370"/>
    <lineage>
        <taxon>Eukaryota</taxon>
        <taxon>Metazoa</taxon>
        <taxon>Ecdysozoa</taxon>
        <taxon>Arthropoda</taxon>
        <taxon>Hexapoda</taxon>
        <taxon>Insecta</taxon>
        <taxon>Pterygota</taxon>
        <taxon>Neoptera</taxon>
        <taxon>Endopterygota</taxon>
        <taxon>Diptera</taxon>
        <taxon>Brachycera</taxon>
        <taxon>Muscomorpha</taxon>
        <taxon>Muscoidea</taxon>
        <taxon>Muscidae</taxon>
        <taxon>Musca</taxon>
    </lineage>
</organism>
<reference evidence="14" key="1">
    <citation type="submission" date="2025-08" db="UniProtKB">
        <authorList>
            <consortium name="RefSeq"/>
        </authorList>
    </citation>
    <scope>IDENTIFICATION</scope>
    <source>
        <strain evidence="14">Aabys</strain>
        <tissue evidence="14">Whole body</tissue>
    </source>
</reference>
<evidence type="ECO:0000256" key="11">
    <source>
        <dbReference type="ARBA" id="ARBA00032711"/>
    </source>
</evidence>
<evidence type="ECO:0000313" key="13">
    <source>
        <dbReference type="Proteomes" id="UP001652621"/>
    </source>
</evidence>
<evidence type="ECO:0000313" key="14">
    <source>
        <dbReference type="RefSeq" id="XP_019894921.1"/>
    </source>
</evidence>
<protein>
    <recommendedName>
        <fullName evidence="3">Vesicle transport protein USE1</fullName>
    </recommendedName>
    <alternativeName>
        <fullName evidence="11">USE1-like protein</fullName>
    </alternativeName>
</protein>
<evidence type="ECO:0000256" key="8">
    <source>
        <dbReference type="ARBA" id="ARBA00022927"/>
    </source>
</evidence>
<comment type="subcellular location">
    <subcellularLocation>
        <location evidence="1">Endoplasmic reticulum membrane</location>
        <topology evidence="1">Single-pass type IV membrane protein</topology>
    </subcellularLocation>
</comment>
<dbReference type="InterPro" id="IPR019150">
    <property type="entry name" value="Vesicle_transport_protein_Use1"/>
</dbReference>
<dbReference type="Pfam" id="PF09753">
    <property type="entry name" value="Use1"/>
    <property type="match status" value="1"/>
</dbReference>
<dbReference type="GeneID" id="101887534"/>
<evidence type="ECO:0000256" key="12">
    <source>
        <dbReference type="SAM" id="Phobius"/>
    </source>
</evidence>
<keyword evidence="13" id="KW-1185">Reference proteome</keyword>
<feature type="transmembrane region" description="Helical" evidence="12">
    <location>
        <begin position="245"/>
        <end position="267"/>
    </location>
</feature>
<dbReference type="GO" id="GO:0031201">
    <property type="term" value="C:SNARE complex"/>
    <property type="evidence" value="ECO:0007669"/>
    <property type="project" value="TreeGrafter"/>
</dbReference>
<dbReference type="CDD" id="cd15860">
    <property type="entry name" value="SNARE_USE1"/>
    <property type="match status" value="1"/>
</dbReference>
<evidence type="ECO:0000256" key="5">
    <source>
        <dbReference type="ARBA" id="ARBA00022692"/>
    </source>
</evidence>
<evidence type="ECO:0000256" key="10">
    <source>
        <dbReference type="ARBA" id="ARBA00023136"/>
    </source>
</evidence>
<evidence type="ECO:0000256" key="9">
    <source>
        <dbReference type="ARBA" id="ARBA00022989"/>
    </source>
</evidence>
<keyword evidence="8" id="KW-0653">Protein transport</keyword>
<dbReference type="RefSeq" id="XP_019894921.1">
    <property type="nucleotide sequence ID" value="XM_020039362.2"/>
</dbReference>
<dbReference type="VEuPathDB" id="VectorBase:MDOMA2_001886"/>
<gene>
    <name evidence="14" type="primary">LOC101887534</name>
</gene>
<dbReference type="Proteomes" id="UP001652621">
    <property type="component" value="Unplaced"/>
</dbReference>
<dbReference type="PANTHER" id="PTHR13050:SF7">
    <property type="entry name" value="VESICLE TRANSPORT PROTEIN USE1"/>
    <property type="match status" value="1"/>
</dbReference>
<dbReference type="CTD" id="55850"/>
<proteinExistence type="inferred from homology"/>
<evidence type="ECO:0000256" key="6">
    <source>
        <dbReference type="ARBA" id="ARBA00022824"/>
    </source>
</evidence>
<keyword evidence="4" id="KW-0813">Transport</keyword>
<name>A0A9J7DJM7_MUSDO</name>
<dbReference type="AlphaFoldDB" id="A0A9J7DJM7"/>
<keyword evidence="10 12" id="KW-0472">Membrane</keyword>
<evidence type="ECO:0000256" key="4">
    <source>
        <dbReference type="ARBA" id="ARBA00022448"/>
    </source>
</evidence>
<dbReference type="OrthoDB" id="4506189at2759"/>
<sequence length="272" mass="31986">MKHFHKTRKLFSSKDFLHCYVHSCADLLANDFLMQATKLNVNIRTLLANCEELAKDEVNYWRLKKFIKSLDTMIEELGGMEDSYSNEKIPDYSKRVQHLKMLTNYIDSPISGNRKRISGHLKTAVETGDEALKEVNQLNQTRQYVELRKELLQDDSLRRRKPLEDNTGDQGEAVKFIRDNQEKITEHMLSLTRNLKEQTETANKIIRKDTEMMSRSAGMTDRNISALNKETEKLEDHSRNAWKCWMWLMIVFVIVTFIGMVLFMKIVKKKKY</sequence>
<keyword evidence="9 12" id="KW-1133">Transmembrane helix</keyword>
<evidence type="ECO:0000256" key="3">
    <source>
        <dbReference type="ARBA" id="ARBA00015843"/>
    </source>
</evidence>
<dbReference type="GO" id="GO:0005484">
    <property type="term" value="F:SNAP receptor activity"/>
    <property type="evidence" value="ECO:0007669"/>
    <property type="project" value="TreeGrafter"/>
</dbReference>
<keyword evidence="5 12" id="KW-0812">Transmembrane</keyword>
<comment type="similarity">
    <text evidence="2">Belongs to the USE1 family.</text>
</comment>